<dbReference type="GO" id="GO:0003697">
    <property type="term" value="F:single-stranded DNA binding"/>
    <property type="evidence" value="ECO:0007669"/>
    <property type="project" value="InterPro"/>
</dbReference>
<dbReference type="AlphaFoldDB" id="A0A3B0Y1V0"/>
<keyword evidence="3" id="KW-0067">ATP-binding</keyword>
<dbReference type="Gene3D" id="3.40.50.300">
    <property type="entry name" value="P-loop containing nucleotide triphosphate hydrolases"/>
    <property type="match status" value="1"/>
</dbReference>
<organism evidence="6">
    <name type="scientific">hydrothermal vent metagenome</name>
    <dbReference type="NCBI Taxonomy" id="652676"/>
    <lineage>
        <taxon>unclassified sequences</taxon>
        <taxon>metagenomes</taxon>
        <taxon>ecological metagenomes</taxon>
    </lineage>
</organism>
<feature type="domain" description="RecA-like N-terminal" evidence="5">
    <location>
        <begin position="29"/>
        <end position="276"/>
    </location>
</feature>
<feature type="non-terminal residue" evidence="6">
    <location>
        <position position="347"/>
    </location>
</feature>
<dbReference type="EMBL" id="UOFH01000417">
    <property type="protein sequence ID" value="VAW68099.1"/>
    <property type="molecule type" value="Genomic_DNA"/>
</dbReference>
<evidence type="ECO:0000259" key="5">
    <source>
        <dbReference type="Pfam" id="PF00154"/>
    </source>
</evidence>
<evidence type="ECO:0000313" key="6">
    <source>
        <dbReference type="EMBL" id="VAW68099.1"/>
    </source>
</evidence>
<proteinExistence type="inferred from homology"/>
<reference evidence="6" key="1">
    <citation type="submission" date="2018-06" db="EMBL/GenBank/DDBJ databases">
        <authorList>
            <person name="Zhirakovskaya E."/>
        </authorList>
    </citation>
    <scope>NUCLEOTIDE SEQUENCE</scope>
</reference>
<gene>
    <name evidence="6" type="ORF">MNBD_GAMMA08-295</name>
</gene>
<evidence type="ECO:0000256" key="1">
    <source>
        <dbReference type="ARBA" id="ARBA00009391"/>
    </source>
</evidence>
<dbReference type="GO" id="GO:0005524">
    <property type="term" value="F:ATP binding"/>
    <property type="evidence" value="ECO:0007669"/>
    <property type="project" value="UniProtKB-KW"/>
</dbReference>
<dbReference type="InterPro" id="IPR049428">
    <property type="entry name" value="RecA-like_N"/>
</dbReference>
<keyword evidence="4" id="KW-0233">DNA recombination</keyword>
<dbReference type="GO" id="GO:0006281">
    <property type="term" value="P:DNA repair"/>
    <property type="evidence" value="ECO:0007669"/>
    <property type="project" value="InterPro"/>
</dbReference>
<dbReference type="GO" id="GO:0006310">
    <property type="term" value="P:DNA recombination"/>
    <property type="evidence" value="ECO:0007669"/>
    <property type="project" value="UniProtKB-KW"/>
</dbReference>
<evidence type="ECO:0000256" key="3">
    <source>
        <dbReference type="ARBA" id="ARBA00022840"/>
    </source>
</evidence>
<dbReference type="PANTHER" id="PTHR45900">
    <property type="entry name" value="RECA"/>
    <property type="match status" value="1"/>
</dbReference>
<keyword evidence="2" id="KW-0547">Nucleotide-binding</keyword>
<evidence type="ECO:0000256" key="4">
    <source>
        <dbReference type="ARBA" id="ARBA00023172"/>
    </source>
</evidence>
<protein>
    <recommendedName>
        <fullName evidence="5">RecA-like N-terminal domain-containing protein</fullName>
    </recommendedName>
</protein>
<dbReference type="Pfam" id="PF00154">
    <property type="entry name" value="RecA_N"/>
    <property type="match status" value="1"/>
</dbReference>
<accession>A0A3B0Y1V0</accession>
<comment type="similarity">
    <text evidence="1">Belongs to the RecA family.</text>
</comment>
<evidence type="ECO:0000256" key="2">
    <source>
        <dbReference type="ARBA" id="ARBA00022741"/>
    </source>
</evidence>
<dbReference type="InterPro" id="IPR027417">
    <property type="entry name" value="P-loop_NTPase"/>
</dbReference>
<sequence length="347" mass="38341">MANFLAGIEKDLKKSGFDVGASAPPRYWFSTGNYVVNKTLGGSYHRGIPQGRVTGLVGASGTGKSFMICNVIREAQTAGANCIVLDSEHALDDDFVKAIGVDPDNDSYMYVDIDNYAQCKNVVSKIITGYTKEYGRDITAPRTLIAIDSLGMLMTTTESDNFDKGVSKGDQGQRSKQTKQMLREFVQAIKHLNISIVVTSDVYKNQDILNGEGVWIVNDAAKYSLSHIALLSKLKLKDKKDTKNVLGIKMKVEGYKTRFTRPYQSVSIEVPYETGMDAFNGLIDVAKAIGVLDQRGAYYYLKGQEKGWMLKAGWDLHKEEILELCEANSDDFLDADVDDSDIDTSNQ</sequence>
<name>A0A3B0Y1V0_9ZZZZ</name>
<dbReference type="InterPro" id="IPR013765">
    <property type="entry name" value="DNA_recomb/repair_RecA"/>
</dbReference>
<dbReference type="PANTHER" id="PTHR45900:SF1">
    <property type="entry name" value="MITOCHONDRIAL DNA REPAIR PROTEIN RECA HOMOLOG-RELATED"/>
    <property type="match status" value="1"/>
</dbReference>
<dbReference type="SUPFAM" id="SSF52540">
    <property type="entry name" value="P-loop containing nucleoside triphosphate hydrolases"/>
    <property type="match status" value="1"/>
</dbReference>